<evidence type="ECO:0000256" key="4">
    <source>
        <dbReference type="ARBA" id="ARBA00022917"/>
    </source>
</evidence>
<keyword evidence="7" id="KW-0808">Transferase</keyword>
<dbReference type="Proteomes" id="UP000034452">
    <property type="component" value="Unassembled WGS sequence"/>
</dbReference>
<keyword evidence="3 5" id="KW-0067">ATP-binding</keyword>
<dbReference type="Gene3D" id="3.90.1300.10">
    <property type="entry name" value="Amidase signature (AS) domain"/>
    <property type="match status" value="1"/>
</dbReference>
<evidence type="ECO:0000259" key="6">
    <source>
        <dbReference type="Pfam" id="PF01425"/>
    </source>
</evidence>
<comment type="caution">
    <text evidence="7">The sequence shown here is derived from an EMBL/GenBank/DDBJ whole genome shotgun (WGS) entry which is preliminary data.</text>
</comment>
<evidence type="ECO:0000256" key="2">
    <source>
        <dbReference type="ARBA" id="ARBA00022741"/>
    </source>
</evidence>
<sequence>MIDLKNLTIEKAHEALQKGEFTCKELAEAYLKIIAERNKEINAYLEIYDDVLSQAEEAQKKFTDGTATTLTGIPFAIKDNILIKGHTVSAGSKILENYKAVYDATVIKDLKKVGAVLLGRTNMDEFAMGSSTQTSAFGVTHNPIDSSRVPGGSSGGSAAALAGDMALAALGTETCGSVREPAAFCGLVGLKPTYGAVSRQGIIAMGNSLDQVSPFGKCVRDTEIIFNLLSKYDKEDSTSVPDELRKLKAKSNKLKAARIGVPWHLFKEGVDAEVEENFKQSLEKLKNAGYEIIDIELPYSKYSLAAYYIIMPAEVSTNLSRFDGIRYGLSEPGDNLMEVYMRSRGKGFGKEARRRILLGAYVLSHGYYDAYYNKAIKVREKIREEIMHAFEKVDYILTPTAPILPFKIGEKLDNPVAMYLCDIFSAPANLAGVPSIALPSGFSSTGLPFSIQFMAPHFREDMLFNIGKKFEEIKENRIML</sequence>
<evidence type="ECO:0000256" key="3">
    <source>
        <dbReference type="ARBA" id="ARBA00022840"/>
    </source>
</evidence>
<dbReference type="InterPro" id="IPR004412">
    <property type="entry name" value="GatA"/>
</dbReference>
<organism evidence="7 8">
    <name type="scientific">Candidatus Nomurabacteria bacterium GW2011_GWB1_40_7</name>
    <dbReference type="NCBI Taxonomy" id="1618744"/>
    <lineage>
        <taxon>Bacteria</taxon>
        <taxon>Candidatus Nomuraibacteriota</taxon>
    </lineage>
</organism>
<comment type="catalytic activity">
    <reaction evidence="5">
        <text>L-glutamyl-tRNA(Gln) + L-glutamine + ATP + H2O = L-glutaminyl-tRNA(Gln) + L-glutamate + ADP + phosphate + H(+)</text>
        <dbReference type="Rhea" id="RHEA:17521"/>
        <dbReference type="Rhea" id="RHEA-COMP:9681"/>
        <dbReference type="Rhea" id="RHEA-COMP:9684"/>
        <dbReference type="ChEBI" id="CHEBI:15377"/>
        <dbReference type="ChEBI" id="CHEBI:15378"/>
        <dbReference type="ChEBI" id="CHEBI:29985"/>
        <dbReference type="ChEBI" id="CHEBI:30616"/>
        <dbReference type="ChEBI" id="CHEBI:43474"/>
        <dbReference type="ChEBI" id="CHEBI:58359"/>
        <dbReference type="ChEBI" id="CHEBI:78520"/>
        <dbReference type="ChEBI" id="CHEBI:78521"/>
        <dbReference type="ChEBI" id="CHEBI:456216"/>
        <dbReference type="EC" id="6.3.5.7"/>
    </reaction>
</comment>
<comment type="subunit">
    <text evidence="5">Heterotrimer of A, B and C subunits.</text>
</comment>
<feature type="active site" description="Charge relay system" evidence="5">
    <location>
        <position position="78"/>
    </location>
</feature>
<dbReference type="AlphaFoldDB" id="A0A0G0VCX3"/>
<accession>A0A0G0VCX3</accession>
<proteinExistence type="inferred from homology"/>
<dbReference type="PANTHER" id="PTHR11895:SF151">
    <property type="entry name" value="GLUTAMYL-TRNA(GLN) AMIDOTRANSFERASE SUBUNIT A"/>
    <property type="match status" value="1"/>
</dbReference>
<dbReference type="PANTHER" id="PTHR11895">
    <property type="entry name" value="TRANSAMIDASE"/>
    <property type="match status" value="1"/>
</dbReference>
<dbReference type="InterPro" id="IPR000120">
    <property type="entry name" value="Amidase"/>
</dbReference>
<comment type="function">
    <text evidence="5">Allows the formation of correctly charged Gln-tRNA(Gln) through the transamidation of misacylated Glu-tRNA(Gln) in organisms which lack glutaminyl-tRNA synthetase. The reaction takes place in the presence of glutamine and ATP through an activated gamma-phospho-Glu-tRNA(Gln).</text>
</comment>
<reference evidence="7 8" key="1">
    <citation type="journal article" date="2015" name="Nature">
        <title>rRNA introns, odd ribosomes, and small enigmatic genomes across a large radiation of phyla.</title>
        <authorList>
            <person name="Brown C.T."/>
            <person name="Hug L.A."/>
            <person name="Thomas B.C."/>
            <person name="Sharon I."/>
            <person name="Castelle C.J."/>
            <person name="Singh A."/>
            <person name="Wilkins M.J."/>
            <person name="Williams K.H."/>
            <person name="Banfield J.F."/>
        </authorList>
    </citation>
    <scope>NUCLEOTIDE SEQUENCE [LARGE SCALE GENOMIC DNA]</scope>
</reference>
<dbReference type="Pfam" id="PF01425">
    <property type="entry name" value="Amidase"/>
    <property type="match status" value="1"/>
</dbReference>
<gene>
    <name evidence="5" type="primary">gatA</name>
    <name evidence="7" type="ORF">UU13_C0019G0007</name>
</gene>
<feature type="active site" description="Charge relay system" evidence="5">
    <location>
        <position position="153"/>
    </location>
</feature>
<evidence type="ECO:0000256" key="5">
    <source>
        <dbReference type="HAMAP-Rule" id="MF_00120"/>
    </source>
</evidence>
<name>A0A0G0VCX3_9BACT</name>
<feature type="active site" description="Acyl-ester intermediate" evidence="5">
    <location>
        <position position="177"/>
    </location>
</feature>
<keyword evidence="4 5" id="KW-0648">Protein biosynthesis</keyword>
<dbReference type="GO" id="GO:0030956">
    <property type="term" value="C:glutamyl-tRNA(Gln) amidotransferase complex"/>
    <property type="evidence" value="ECO:0007669"/>
    <property type="project" value="InterPro"/>
</dbReference>
<dbReference type="EMBL" id="LBZL01000019">
    <property type="protein sequence ID" value="KKR69905.1"/>
    <property type="molecule type" value="Genomic_DNA"/>
</dbReference>
<evidence type="ECO:0000313" key="8">
    <source>
        <dbReference type="Proteomes" id="UP000034452"/>
    </source>
</evidence>
<dbReference type="InterPro" id="IPR023631">
    <property type="entry name" value="Amidase_dom"/>
</dbReference>
<dbReference type="InterPro" id="IPR036928">
    <property type="entry name" value="AS_sf"/>
</dbReference>
<comment type="similarity">
    <text evidence="5">Belongs to the amidase family. GatA subfamily.</text>
</comment>
<dbReference type="GO" id="GO:0050567">
    <property type="term" value="F:glutaminyl-tRNA synthase (glutamine-hydrolyzing) activity"/>
    <property type="evidence" value="ECO:0007669"/>
    <property type="project" value="UniProtKB-UniRule"/>
</dbReference>
<dbReference type="GO" id="GO:0006412">
    <property type="term" value="P:translation"/>
    <property type="evidence" value="ECO:0007669"/>
    <property type="project" value="UniProtKB-UniRule"/>
</dbReference>
<dbReference type="GO" id="GO:0016740">
    <property type="term" value="F:transferase activity"/>
    <property type="evidence" value="ECO:0007669"/>
    <property type="project" value="UniProtKB-KW"/>
</dbReference>
<protein>
    <recommendedName>
        <fullName evidence="5">Glutamyl-tRNA(Gln) amidotransferase subunit A</fullName>
        <shortName evidence="5">Glu-ADT subunit A</shortName>
        <ecNumber evidence="5">6.3.5.7</ecNumber>
    </recommendedName>
</protein>
<evidence type="ECO:0000313" key="7">
    <source>
        <dbReference type="EMBL" id="KKR69905.1"/>
    </source>
</evidence>
<evidence type="ECO:0000256" key="1">
    <source>
        <dbReference type="ARBA" id="ARBA00022598"/>
    </source>
</evidence>
<dbReference type="NCBIfam" id="TIGR00132">
    <property type="entry name" value="gatA"/>
    <property type="match status" value="1"/>
</dbReference>
<dbReference type="SUPFAM" id="SSF75304">
    <property type="entry name" value="Amidase signature (AS) enzymes"/>
    <property type="match status" value="1"/>
</dbReference>
<dbReference type="HAMAP" id="MF_00120">
    <property type="entry name" value="GatA"/>
    <property type="match status" value="1"/>
</dbReference>
<dbReference type="GO" id="GO:0005524">
    <property type="term" value="F:ATP binding"/>
    <property type="evidence" value="ECO:0007669"/>
    <property type="project" value="UniProtKB-KW"/>
</dbReference>
<dbReference type="PATRIC" id="fig|1618744.3.peg.544"/>
<keyword evidence="1 5" id="KW-0436">Ligase</keyword>
<feature type="domain" description="Amidase" evidence="6">
    <location>
        <begin position="25"/>
        <end position="463"/>
    </location>
</feature>
<dbReference type="EC" id="6.3.5.7" evidence="5"/>
<keyword evidence="2 5" id="KW-0547">Nucleotide-binding</keyword>